<evidence type="ECO:0000259" key="9">
    <source>
        <dbReference type="Pfam" id="PF01225"/>
    </source>
</evidence>
<dbReference type="EMBL" id="JABFDN010000003">
    <property type="protein sequence ID" value="NPU65978.1"/>
    <property type="molecule type" value="Genomic_DNA"/>
</dbReference>
<feature type="binding site" evidence="7">
    <location>
        <position position="455"/>
    </location>
    <ligand>
        <name>meso-2,6-diaminopimelate</name>
        <dbReference type="ChEBI" id="CHEBI:57791"/>
    </ligand>
</feature>
<evidence type="ECO:0000256" key="6">
    <source>
        <dbReference type="ARBA" id="ARBA00023316"/>
    </source>
</evidence>
<name>A0ABX2CCV0_9BRAD</name>
<keyword evidence="5 7" id="KW-0131">Cell cycle</keyword>
<comment type="caution">
    <text evidence="12">The sequence shown here is derived from an EMBL/GenBank/DDBJ whole genome shotgun (WGS) entry which is preliminary data.</text>
</comment>
<dbReference type="RefSeq" id="WP_172111046.1">
    <property type="nucleotide sequence ID" value="NZ_JABFDN010000003.1"/>
</dbReference>
<dbReference type="InterPro" id="IPR036565">
    <property type="entry name" value="Mur-like_cat_sf"/>
</dbReference>
<dbReference type="PANTHER" id="PTHR23135">
    <property type="entry name" value="MUR LIGASE FAMILY MEMBER"/>
    <property type="match status" value="1"/>
</dbReference>
<dbReference type="Pfam" id="PF08245">
    <property type="entry name" value="Mur_ligase_M"/>
    <property type="match status" value="1"/>
</dbReference>
<dbReference type="Gene3D" id="3.40.1190.10">
    <property type="entry name" value="Mur-like, catalytic domain"/>
    <property type="match status" value="1"/>
</dbReference>
<organism evidence="12 13">
    <name type="scientific">Bradyrhizobium aeschynomenes</name>
    <dbReference type="NCBI Taxonomy" id="2734909"/>
    <lineage>
        <taxon>Bacteria</taxon>
        <taxon>Pseudomonadati</taxon>
        <taxon>Pseudomonadota</taxon>
        <taxon>Alphaproteobacteria</taxon>
        <taxon>Hyphomicrobiales</taxon>
        <taxon>Nitrobacteraceae</taxon>
        <taxon>Bradyrhizobium</taxon>
    </lineage>
</organism>
<keyword evidence="13" id="KW-1185">Reference proteome</keyword>
<feature type="binding site" evidence="7">
    <location>
        <begin position="149"/>
        <end position="150"/>
    </location>
    <ligand>
        <name>UDP-N-acetyl-alpha-D-muramoyl-L-alanyl-D-glutamate</name>
        <dbReference type="ChEBI" id="CHEBI:83900"/>
    </ligand>
</feature>
<feature type="binding site" evidence="7">
    <location>
        <position position="184"/>
    </location>
    <ligand>
        <name>UDP-N-acetyl-alpha-D-muramoyl-L-alanyl-D-glutamate</name>
        <dbReference type="ChEBI" id="CHEBI:83900"/>
    </ligand>
</feature>
<dbReference type="NCBIfam" id="NF001126">
    <property type="entry name" value="PRK00139.1-4"/>
    <property type="match status" value="1"/>
</dbReference>
<evidence type="ECO:0000256" key="1">
    <source>
        <dbReference type="ARBA" id="ARBA00005898"/>
    </source>
</evidence>
<feature type="domain" description="Mur ligase N-terminal catalytic" evidence="9">
    <location>
        <begin position="22"/>
        <end position="69"/>
    </location>
</feature>
<feature type="binding site" evidence="7">
    <location>
        <position position="459"/>
    </location>
    <ligand>
        <name>meso-2,6-diaminopimelate</name>
        <dbReference type="ChEBI" id="CHEBI:57791"/>
    </ligand>
</feature>
<comment type="similarity">
    <text evidence="1 7">Belongs to the MurCDEF family. MurE subfamily.</text>
</comment>
<dbReference type="Proteomes" id="UP000886476">
    <property type="component" value="Unassembled WGS sequence"/>
</dbReference>
<dbReference type="HAMAP" id="MF_00208">
    <property type="entry name" value="MurE"/>
    <property type="match status" value="1"/>
</dbReference>
<evidence type="ECO:0000256" key="5">
    <source>
        <dbReference type="ARBA" id="ARBA00023306"/>
    </source>
</evidence>
<keyword evidence="6 7" id="KW-0961">Cell wall biogenesis/degradation</keyword>
<sequence>MKLHDLFGDQAELAPQIAAVEVSGLAVDSRAVRPGDLFFALSGTKADGASFITAAIAAGAVAVAGAAAPGSVLSVPFVTLANPRRALALAASRFFPRQPSTIAAVTGTSGKTSVAAFTRQIWQMLGHSSASIGTVGLVSDRRTVYGSLTTPDPIALHRQIDEITRDGVTHLAFEASSHGLDQFRLDGVKVSAGGFTNLSRDHMDYHPDLAHYLNAKLRLFRDLVAPGGAAVISADHECSPEVIAAAQARGLRLMTVGTSGDGTGEGIRLVAAAVDGFTQQLELQHCGRMSTVRLPLVGAFQVENALVAAGLAIGTGSDPQAVFESLERLEGAKGRLELVGEYNGAPVFIDYAHKPDALAKALQAVRPYASGKLVVVFGAGGDRDTGKRPLMGAIAAEEADSVIVTDDNPRSEDPSAIRAAILAAAPGAREIGDRAEAIRIAIGELKPGDALVIAGKGHETGQIIGSTVLHFSDHEAVADALAARAS</sequence>
<dbReference type="InterPro" id="IPR005761">
    <property type="entry name" value="UDP-N-AcMur-Glu-dNH2Pim_ligase"/>
</dbReference>
<feature type="domain" description="Mur ligase C-terminal" evidence="10">
    <location>
        <begin position="334"/>
        <end position="457"/>
    </location>
</feature>
<proteinExistence type="inferred from homology"/>
<dbReference type="SUPFAM" id="SSF53623">
    <property type="entry name" value="MurD-like peptide ligases, catalytic domain"/>
    <property type="match status" value="1"/>
</dbReference>
<dbReference type="NCBIfam" id="NF001124">
    <property type="entry name" value="PRK00139.1-2"/>
    <property type="match status" value="1"/>
</dbReference>
<comment type="subcellular location">
    <subcellularLocation>
        <location evidence="7 8">Cytoplasm</location>
    </subcellularLocation>
</comment>
<dbReference type="Gene3D" id="3.90.190.20">
    <property type="entry name" value="Mur ligase, C-terminal domain"/>
    <property type="match status" value="1"/>
</dbReference>
<comment type="caution">
    <text evidence="7">Lacks conserved residue(s) required for the propagation of feature annotation.</text>
</comment>
<feature type="binding site" evidence="7">
    <location>
        <position position="182"/>
    </location>
    <ligand>
        <name>UDP-N-acetyl-alpha-D-muramoyl-L-alanyl-D-glutamate</name>
        <dbReference type="ChEBI" id="CHEBI:83900"/>
    </ligand>
</feature>
<keyword evidence="7 12" id="KW-0436">Ligase</keyword>
<feature type="binding site" evidence="7">
    <location>
        <begin position="107"/>
        <end position="113"/>
    </location>
    <ligand>
        <name>ATP</name>
        <dbReference type="ChEBI" id="CHEBI:30616"/>
    </ligand>
</feature>
<dbReference type="InterPro" id="IPR013221">
    <property type="entry name" value="Mur_ligase_cen"/>
</dbReference>
<feature type="binding site" evidence="7">
    <location>
        <begin position="407"/>
        <end position="410"/>
    </location>
    <ligand>
        <name>meso-2,6-diaminopimelate</name>
        <dbReference type="ChEBI" id="CHEBI:57791"/>
    </ligand>
</feature>
<evidence type="ECO:0000259" key="11">
    <source>
        <dbReference type="Pfam" id="PF08245"/>
    </source>
</evidence>
<dbReference type="SUPFAM" id="SSF53244">
    <property type="entry name" value="MurD-like peptide ligases, peptide-binding domain"/>
    <property type="match status" value="1"/>
</dbReference>
<reference evidence="12" key="1">
    <citation type="submission" date="2020-05" db="EMBL/GenBank/DDBJ databases">
        <title>Nod-independent and nitrogen-fixing Bradyrhizobium aeschynomene sp. nov. isolated from nodules of Aeschynomene indica.</title>
        <authorList>
            <person name="Zhang Z."/>
        </authorList>
    </citation>
    <scope>NUCLEOTIDE SEQUENCE</scope>
    <source>
        <strain evidence="12">83012</strain>
    </source>
</reference>
<dbReference type="GO" id="GO:0008765">
    <property type="term" value="F:UDP-N-acetylmuramoylalanyl-D-glutamate-2,6-diaminopimelate ligase activity"/>
    <property type="evidence" value="ECO:0007669"/>
    <property type="project" value="UniProtKB-EC"/>
</dbReference>
<evidence type="ECO:0000256" key="4">
    <source>
        <dbReference type="ARBA" id="ARBA00022984"/>
    </source>
</evidence>
<dbReference type="Gene3D" id="3.40.1390.10">
    <property type="entry name" value="MurE/MurF, N-terminal domain"/>
    <property type="match status" value="1"/>
</dbReference>
<keyword evidence="7" id="KW-0963">Cytoplasm</keyword>
<dbReference type="InterPro" id="IPR004101">
    <property type="entry name" value="Mur_ligase_C"/>
</dbReference>
<feature type="binding site" evidence="7">
    <location>
        <position position="29"/>
    </location>
    <ligand>
        <name>UDP-N-acetyl-alpha-D-muramoyl-L-alanyl-D-glutamate</name>
        <dbReference type="ChEBI" id="CHEBI:83900"/>
    </ligand>
</feature>
<comment type="cofactor">
    <cofactor evidence="7">
        <name>Mg(2+)</name>
        <dbReference type="ChEBI" id="CHEBI:18420"/>
    </cofactor>
</comment>
<evidence type="ECO:0000256" key="8">
    <source>
        <dbReference type="RuleBase" id="RU004135"/>
    </source>
</evidence>
<keyword evidence="4 7" id="KW-0573">Peptidoglycan synthesis</keyword>
<dbReference type="SUPFAM" id="SSF63418">
    <property type="entry name" value="MurE/MurF N-terminal domain"/>
    <property type="match status" value="1"/>
</dbReference>
<gene>
    <name evidence="7" type="primary">murE</name>
    <name evidence="12" type="ORF">HL667_13325</name>
</gene>
<comment type="function">
    <text evidence="7">Catalyzes the addition of meso-diaminopimelic acid to the nucleotide precursor UDP-N-acetylmuramoyl-L-alanyl-D-glutamate (UMAG) in the biosynthesis of bacterial cell-wall peptidoglycan.</text>
</comment>
<dbReference type="EC" id="6.3.2.13" evidence="7"/>
<keyword evidence="3 7" id="KW-0133">Cell shape</keyword>
<evidence type="ECO:0000313" key="12">
    <source>
        <dbReference type="EMBL" id="NPU65978.1"/>
    </source>
</evidence>
<dbReference type="InterPro" id="IPR035911">
    <property type="entry name" value="MurE/MurF_N"/>
</dbReference>
<keyword evidence="7" id="KW-0547">Nucleotide-binding</keyword>
<feature type="binding site" evidence="7">
    <location>
        <position position="176"/>
    </location>
    <ligand>
        <name>UDP-N-acetyl-alpha-D-muramoyl-L-alanyl-D-glutamate</name>
        <dbReference type="ChEBI" id="CHEBI:83900"/>
    </ligand>
</feature>
<dbReference type="PANTHER" id="PTHR23135:SF4">
    <property type="entry name" value="UDP-N-ACETYLMURAMOYL-L-ALANYL-D-GLUTAMATE--2,6-DIAMINOPIMELATE LIGASE MURE HOMOLOG, CHLOROPLASTIC"/>
    <property type="match status" value="1"/>
</dbReference>
<evidence type="ECO:0000256" key="7">
    <source>
        <dbReference type="HAMAP-Rule" id="MF_00208"/>
    </source>
</evidence>
<feature type="binding site" evidence="7">
    <location>
        <position position="383"/>
    </location>
    <ligand>
        <name>meso-2,6-diaminopimelate</name>
        <dbReference type="ChEBI" id="CHEBI:57791"/>
    </ligand>
</feature>
<keyword evidence="2 7" id="KW-0132">Cell division</keyword>
<protein>
    <recommendedName>
        <fullName evidence="7">UDP-N-acetylmuramoyl-L-alanyl-D-glutamate--2,6-diaminopimelate ligase</fullName>
        <ecNumber evidence="7">6.3.2.13</ecNumber>
    </recommendedName>
    <alternativeName>
        <fullName evidence="7">Meso-A2pm-adding enzyme</fullName>
    </alternativeName>
    <alternativeName>
        <fullName evidence="7">Meso-diaminopimelate-adding enzyme</fullName>
    </alternativeName>
    <alternativeName>
        <fullName evidence="7">UDP-MurNAc-L-Ala-D-Glu:meso-diaminopimelate ligase</fullName>
    </alternativeName>
    <alternativeName>
        <fullName evidence="7">UDP-MurNAc-tripeptide synthetase</fullName>
    </alternativeName>
    <alternativeName>
        <fullName evidence="7">UDP-N-acetylmuramyl-tripeptide synthetase</fullName>
    </alternativeName>
</protein>
<keyword evidence="7" id="KW-0067">ATP-binding</keyword>
<dbReference type="InterPro" id="IPR000713">
    <property type="entry name" value="Mur_ligase_N"/>
</dbReference>
<evidence type="ECO:0000256" key="2">
    <source>
        <dbReference type="ARBA" id="ARBA00022618"/>
    </source>
</evidence>
<feature type="modified residue" description="N6-carboxylysine" evidence="7">
    <location>
        <position position="216"/>
    </location>
</feature>
<dbReference type="Pfam" id="PF01225">
    <property type="entry name" value="Mur_ligase"/>
    <property type="match status" value="1"/>
</dbReference>
<evidence type="ECO:0000259" key="10">
    <source>
        <dbReference type="Pfam" id="PF02875"/>
    </source>
</evidence>
<evidence type="ECO:0000313" key="13">
    <source>
        <dbReference type="Proteomes" id="UP000886476"/>
    </source>
</evidence>
<feature type="short sequence motif" description="Meso-diaminopimelate recognition motif" evidence="7">
    <location>
        <begin position="407"/>
        <end position="410"/>
    </location>
</feature>
<keyword evidence="7" id="KW-0460">Magnesium</keyword>
<dbReference type="InterPro" id="IPR036615">
    <property type="entry name" value="Mur_ligase_C_dom_sf"/>
</dbReference>
<evidence type="ECO:0000256" key="3">
    <source>
        <dbReference type="ARBA" id="ARBA00022960"/>
    </source>
</evidence>
<comment type="PTM">
    <text evidence="7">Carboxylation is probably crucial for Mg(2+) binding and, consequently, for the gamma-phosphate positioning of ATP.</text>
</comment>
<feature type="domain" description="Mur ligase central" evidence="11">
    <location>
        <begin position="105"/>
        <end position="312"/>
    </location>
</feature>
<accession>A0ABX2CCV0</accession>
<dbReference type="Pfam" id="PF02875">
    <property type="entry name" value="Mur_ligase_C"/>
    <property type="match status" value="1"/>
</dbReference>
<comment type="catalytic activity">
    <reaction evidence="7">
        <text>UDP-N-acetyl-alpha-D-muramoyl-L-alanyl-D-glutamate + meso-2,6-diaminopimelate + ATP = UDP-N-acetyl-alpha-D-muramoyl-L-alanyl-gamma-D-glutamyl-meso-2,6-diaminopimelate + ADP + phosphate + H(+)</text>
        <dbReference type="Rhea" id="RHEA:23676"/>
        <dbReference type="ChEBI" id="CHEBI:15378"/>
        <dbReference type="ChEBI" id="CHEBI:30616"/>
        <dbReference type="ChEBI" id="CHEBI:43474"/>
        <dbReference type="ChEBI" id="CHEBI:57791"/>
        <dbReference type="ChEBI" id="CHEBI:83900"/>
        <dbReference type="ChEBI" id="CHEBI:83905"/>
        <dbReference type="ChEBI" id="CHEBI:456216"/>
        <dbReference type="EC" id="6.3.2.13"/>
    </reaction>
</comment>
<comment type="pathway">
    <text evidence="7 8">Cell wall biogenesis; peptidoglycan biosynthesis.</text>
</comment>
<dbReference type="NCBIfam" id="TIGR01085">
    <property type="entry name" value="murE"/>
    <property type="match status" value="1"/>
</dbReference>